<dbReference type="EMBL" id="BTSY01000003">
    <property type="protein sequence ID" value="GMT18486.1"/>
    <property type="molecule type" value="Genomic_DNA"/>
</dbReference>
<dbReference type="Proteomes" id="UP001432322">
    <property type="component" value="Unassembled WGS sequence"/>
</dbReference>
<keyword evidence="2" id="KW-1133">Transmembrane helix</keyword>
<feature type="transmembrane region" description="Helical" evidence="2">
    <location>
        <begin position="133"/>
        <end position="159"/>
    </location>
</feature>
<reference evidence="3" key="1">
    <citation type="submission" date="2023-10" db="EMBL/GenBank/DDBJ databases">
        <title>Genome assembly of Pristionchus species.</title>
        <authorList>
            <person name="Yoshida K."/>
            <person name="Sommer R.J."/>
        </authorList>
    </citation>
    <scope>NUCLEOTIDE SEQUENCE</scope>
    <source>
        <strain evidence="3">RS5133</strain>
    </source>
</reference>
<sequence length="388" mass="44911">WRTFGQHFLPASNGWRKSLGKPNRLYFHDYYEVMLYRTCGQIAQFILLHLLVHREYPDTPELFGLEKETIDSHTQDIATFTLKIGSFLWLFLHLRSSYNEICAEEQLVLRQYQNPGVPDMIDEARNKHEGRRIFLHFPLACLFFWLVNWCFLVVFDYSYLCQIFPKYSSEIVVNTTCVLLIGFIEAGLAWFILDIVPYEQKESSRLATLLEVVRDRFELQSTGEAMAFIEEQIKDGELEELEFYEDQVDDLVEMENRDRTLSGASLHKFAKMAMEAALVKKVAVSSGYVGLLRKNLELGTIVDDEIFDSIESSLDLLREDSQQVLDIMGMIRQGDWEFVAPSTEIIESKSDVSEQIETKQEEETPEPTDTSEPSINSTDEDLSVLRES</sequence>
<proteinExistence type="predicted"/>
<gene>
    <name evidence="3" type="ORF">PFISCL1PPCAC_9783</name>
</gene>
<keyword evidence="4" id="KW-1185">Reference proteome</keyword>
<evidence type="ECO:0000256" key="1">
    <source>
        <dbReference type="SAM" id="MobiDB-lite"/>
    </source>
</evidence>
<organism evidence="3 4">
    <name type="scientific">Pristionchus fissidentatus</name>
    <dbReference type="NCBI Taxonomy" id="1538716"/>
    <lineage>
        <taxon>Eukaryota</taxon>
        <taxon>Metazoa</taxon>
        <taxon>Ecdysozoa</taxon>
        <taxon>Nematoda</taxon>
        <taxon>Chromadorea</taxon>
        <taxon>Rhabditida</taxon>
        <taxon>Rhabditina</taxon>
        <taxon>Diplogasteromorpha</taxon>
        <taxon>Diplogasteroidea</taxon>
        <taxon>Neodiplogasteridae</taxon>
        <taxon>Pristionchus</taxon>
    </lineage>
</organism>
<accession>A0AAV5VIK4</accession>
<name>A0AAV5VIK4_9BILA</name>
<protein>
    <recommendedName>
        <fullName evidence="5">G protein-coupled receptor</fullName>
    </recommendedName>
</protein>
<comment type="caution">
    <text evidence="3">The sequence shown here is derived from an EMBL/GenBank/DDBJ whole genome shotgun (WGS) entry which is preliminary data.</text>
</comment>
<evidence type="ECO:0000313" key="3">
    <source>
        <dbReference type="EMBL" id="GMT18486.1"/>
    </source>
</evidence>
<feature type="transmembrane region" description="Helical" evidence="2">
    <location>
        <begin position="171"/>
        <end position="193"/>
    </location>
</feature>
<keyword evidence="2" id="KW-0812">Transmembrane</keyword>
<evidence type="ECO:0000313" key="4">
    <source>
        <dbReference type="Proteomes" id="UP001432322"/>
    </source>
</evidence>
<feature type="region of interest" description="Disordered" evidence="1">
    <location>
        <begin position="345"/>
        <end position="388"/>
    </location>
</feature>
<feature type="non-terminal residue" evidence="3">
    <location>
        <position position="1"/>
    </location>
</feature>
<evidence type="ECO:0008006" key="5">
    <source>
        <dbReference type="Google" id="ProtNLM"/>
    </source>
</evidence>
<feature type="compositionally biased region" description="Basic and acidic residues" evidence="1">
    <location>
        <begin position="346"/>
        <end position="362"/>
    </location>
</feature>
<dbReference type="AlphaFoldDB" id="A0AAV5VIK4"/>
<keyword evidence="2" id="KW-0472">Membrane</keyword>
<evidence type="ECO:0000256" key="2">
    <source>
        <dbReference type="SAM" id="Phobius"/>
    </source>
</evidence>